<evidence type="ECO:0000256" key="1">
    <source>
        <dbReference type="SAM" id="MobiDB-lite"/>
    </source>
</evidence>
<gene>
    <name evidence="2" type="ORF">BDD16_000296</name>
</gene>
<dbReference type="InterPro" id="IPR001668">
    <property type="entry name" value="Mob_Pre"/>
</dbReference>
<dbReference type="GO" id="GO:0003677">
    <property type="term" value="F:DNA binding"/>
    <property type="evidence" value="ECO:0007669"/>
    <property type="project" value="InterPro"/>
</dbReference>
<keyword evidence="3" id="KW-1185">Reference proteome</keyword>
<evidence type="ECO:0000313" key="3">
    <source>
        <dbReference type="Proteomes" id="UP000518288"/>
    </source>
</evidence>
<dbReference type="Gene3D" id="3.30.930.30">
    <property type="match status" value="1"/>
</dbReference>
<sequence length="344" mass="35748">MSAAAFLRVKKLTGAGIVKVAAMHNRRAIVAELGAGGCIDASRCALNVTMEGPDTPQAVAELAQGLMDAAGVGKLRKDAVRAVEAVFSLPPDGGGVDHAAYFSRCIEWASTAFGPVLSADAHHDEAAPHLHVLCLPLVDGRMVGSDLVGGPAKLRALQAGFHTAVAQGFGLKRGAAKLSGRNRAGTAAAVLAHLRAIGDPAMKSAMWPAIRDAIERDPRPFAESIGFDVTSASAAPKPAKSFTSIMVSRGKGARTHAEADRRDRALMGRKPIGFEAVGEALEVVETSPIQTPVKTGTLCSVGFSPAKGSPTHTRPPAMGHLISNDPQHSPERPAEPEACTARHR</sequence>
<organism evidence="2 3">
    <name type="scientific">Sphaerotilus montanus</name>
    <dbReference type="NCBI Taxonomy" id="522889"/>
    <lineage>
        <taxon>Bacteria</taxon>
        <taxon>Pseudomonadati</taxon>
        <taxon>Pseudomonadota</taxon>
        <taxon>Betaproteobacteria</taxon>
        <taxon>Burkholderiales</taxon>
        <taxon>Sphaerotilaceae</taxon>
        <taxon>Sphaerotilus</taxon>
    </lineage>
</organism>
<evidence type="ECO:0008006" key="4">
    <source>
        <dbReference type="Google" id="ProtNLM"/>
    </source>
</evidence>
<reference evidence="2 3" key="1">
    <citation type="submission" date="2020-07" db="EMBL/GenBank/DDBJ databases">
        <title>Genomic Encyclopedia of Archaeal and Bacterial Type Strains, Phase II (KMG-II): from individual species to whole genera.</title>
        <authorList>
            <person name="Goeker M."/>
        </authorList>
    </citation>
    <scope>NUCLEOTIDE SEQUENCE [LARGE SCALE GENOMIC DNA]</scope>
    <source>
        <strain evidence="2 3">DSM 21226</strain>
    </source>
</reference>
<dbReference type="GO" id="GO:0006310">
    <property type="term" value="P:DNA recombination"/>
    <property type="evidence" value="ECO:0007669"/>
    <property type="project" value="InterPro"/>
</dbReference>
<dbReference type="RefSeq" id="WP_179632314.1">
    <property type="nucleotide sequence ID" value="NZ_JACCFH010000001.1"/>
</dbReference>
<feature type="region of interest" description="Disordered" evidence="1">
    <location>
        <begin position="306"/>
        <end position="344"/>
    </location>
</feature>
<dbReference type="AlphaFoldDB" id="A0A7Y9QXD3"/>
<dbReference type="EMBL" id="JACCFH010000001">
    <property type="protein sequence ID" value="NYG31310.1"/>
    <property type="molecule type" value="Genomic_DNA"/>
</dbReference>
<dbReference type="CDD" id="cd17242">
    <property type="entry name" value="MobM_relaxase"/>
    <property type="match status" value="1"/>
</dbReference>
<comment type="caution">
    <text evidence="2">The sequence shown here is derived from an EMBL/GenBank/DDBJ whole genome shotgun (WGS) entry which is preliminary data.</text>
</comment>
<name>A0A7Y9QXD3_9BURK</name>
<accession>A0A7Y9QXD3</accession>
<proteinExistence type="predicted"/>
<evidence type="ECO:0000313" key="2">
    <source>
        <dbReference type="EMBL" id="NYG31310.1"/>
    </source>
</evidence>
<dbReference type="Pfam" id="PF01076">
    <property type="entry name" value="Mob_Pre"/>
    <property type="match status" value="1"/>
</dbReference>
<dbReference type="Proteomes" id="UP000518288">
    <property type="component" value="Unassembled WGS sequence"/>
</dbReference>
<protein>
    <recommendedName>
        <fullName evidence="4">Plasmid recombination enzyme</fullName>
    </recommendedName>
</protein>